<protein>
    <submittedName>
        <fullName evidence="3">Acetyl esterase</fullName>
    </submittedName>
</protein>
<proteinExistence type="predicted"/>
<feature type="domain" description="Alpha/beta hydrolase fold-3" evidence="2">
    <location>
        <begin position="96"/>
        <end position="305"/>
    </location>
</feature>
<organism evidence="3 4">
    <name type="scientific">Gordonibacter urolithinfaciens</name>
    <dbReference type="NCBI Taxonomy" id="1335613"/>
    <lineage>
        <taxon>Bacteria</taxon>
        <taxon>Bacillati</taxon>
        <taxon>Actinomycetota</taxon>
        <taxon>Coriobacteriia</taxon>
        <taxon>Eggerthellales</taxon>
        <taxon>Eggerthellaceae</taxon>
        <taxon>Gordonibacter</taxon>
    </lineage>
</organism>
<dbReference type="Pfam" id="PF07859">
    <property type="entry name" value="Abhydrolase_3"/>
    <property type="match status" value="1"/>
</dbReference>
<dbReference type="PANTHER" id="PTHR48081">
    <property type="entry name" value="AB HYDROLASE SUPERFAMILY PROTEIN C4A8.06C"/>
    <property type="match status" value="1"/>
</dbReference>
<dbReference type="SUPFAM" id="SSF53474">
    <property type="entry name" value="alpha/beta-Hydrolases"/>
    <property type="match status" value="1"/>
</dbReference>
<dbReference type="GO" id="GO:0016787">
    <property type="term" value="F:hydrolase activity"/>
    <property type="evidence" value="ECO:0007669"/>
    <property type="project" value="UniProtKB-KW"/>
</dbReference>
<evidence type="ECO:0000259" key="2">
    <source>
        <dbReference type="Pfam" id="PF07859"/>
    </source>
</evidence>
<reference evidence="4" key="1">
    <citation type="submission" date="2018-05" db="EMBL/GenBank/DDBJ databases">
        <title>Genome Sequencing of selected type strains of the family Eggerthellaceae.</title>
        <authorList>
            <person name="Danylec N."/>
            <person name="Stoll D.A."/>
            <person name="Doetsch A."/>
            <person name="Huch M."/>
        </authorList>
    </citation>
    <scope>NUCLEOTIDE SEQUENCE [LARGE SCALE GENOMIC DNA]</scope>
    <source>
        <strain evidence="4">DSM 27213</strain>
    </source>
</reference>
<dbReference type="NCBIfam" id="NF007547">
    <property type="entry name" value="PRK10162.1"/>
    <property type="match status" value="1"/>
</dbReference>
<dbReference type="EMBL" id="QIBW01000005">
    <property type="protein sequence ID" value="ROT90431.1"/>
    <property type="molecule type" value="Genomic_DNA"/>
</dbReference>
<dbReference type="AlphaFoldDB" id="A0A423UL04"/>
<keyword evidence="1" id="KW-0378">Hydrolase</keyword>
<dbReference type="Proteomes" id="UP000285258">
    <property type="component" value="Unassembled WGS sequence"/>
</dbReference>
<comment type="caution">
    <text evidence="3">The sequence shown here is derived from an EMBL/GenBank/DDBJ whole genome shotgun (WGS) entry which is preliminary data.</text>
</comment>
<dbReference type="RefSeq" id="WP_096226691.1">
    <property type="nucleotide sequence ID" value="NZ_CP168029.1"/>
</dbReference>
<dbReference type="InterPro" id="IPR013094">
    <property type="entry name" value="AB_hydrolase_3"/>
</dbReference>
<gene>
    <name evidence="3" type="ORF">DMP12_05280</name>
</gene>
<evidence type="ECO:0000313" key="3">
    <source>
        <dbReference type="EMBL" id="ROT90431.1"/>
    </source>
</evidence>
<name>A0A423UL04_9ACTN</name>
<dbReference type="PANTHER" id="PTHR48081:SF8">
    <property type="entry name" value="ALPHA_BETA HYDROLASE FOLD-3 DOMAIN-CONTAINING PROTEIN-RELATED"/>
    <property type="match status" value="1"/>
</dbReference>
<evidence type="ECO:0000313" key="4">
    <source>
        <dbReference type="Proteomes" id="UP000285258"/>
    </source>
</evidence>
<accession>A0A423UL04</accession>
<dbReference type="InterPro" id="IPR050300">
    <property type="entry name" value="GDXG_lipolytic_enzyme"/>
</dbReference>
<dbReference type="Gene3D" id="3.40.50.1820">
    <property type="entry name" value="alpha/beta hydrolase"/>
    <property type="match status" value="1"/>
</dbReference>
<sequence length="336" mass="36081">MNKIDVLAKINPQMRAVLAREDELAGDANDTSAGFERMRENYVAGRAWWAEGGPAMAEKADGEVPGPHGAIPVRCYYPTEAAAAGRAAGEGATPGIVYAHGGGFVLGNLDTHDRICRILAEKTGSVVVAVDYRLSPEAKYPSAVREVAAVASYLHGQGAALGVDGERLAFAGDSGGAHLGLAATLHLREELGGSGFVRCCLLFYGWFGLADSSSMRLLGGPWDGLTEEDWQWYLGLYAEDAAALAREPYANLFLNNMTRDMPACYIAAAEFDPLRDDSATLAAICEQYGTPVRYEVFKGVIHAFLHYTRMLDEANDALEHAATFYRQQLGLGPLPS</sequence>
<dbReference type="InterPro" id="IPR029058">
    <property type="entry name" value="AB_hydrolase_fold"/>
</dbReference>
<evidence type="ECO:0000256" key="1">
    <source>
        <dbReference type="ARBA" id="ARBA00022801"/>
    </source>
</evidence>